<accession>A0A0G0LBU1</accession>
<dbReference type="Proteomes" id="UP000034081">
    <property type="component" value="Unassembled WGS sequence"/>
</dbReference>
<keyword evidence="2" id="KW-0472">Membrane</keyword>
<dbReference type="STRING" id="1618570.UT08_C0007G0003"/>
<evidence type="ECO:0000313" key="5">
    <source>
        <dbReference type="Proteomes" id="UP000034081"/>
    </source>
</evidence>
<dbReference type="PATRIC" id="fig|1618570.3.peg.738"/>
<name>A0A0G0LBU1_9BACT</name>
<keyword evidence="2" id="KW-0812">Transmembrane</keyword>
<protein>
    <recommendedName>
        <fullName evidence="3">EF-hand domain-containing protein</fullName>
    </recommendedName>
</protein>
<reference evidence="4 5" key="1">
    <citation type="journal article" date="2015" name="Nature">
        <title>rRNA introns, odd ribosomes, and small enigmatic genomes across a large radiation of phyla.</title>
        <authorList>
            <person name="Brown C.T."/>
            <person name="Hug L.A."/>
            <person name="Thomas B.C."/>
            <person name="Sharon I."/>
            <person name="Castelle C.J."/>
            <person name="Singh A."/>
            <person name="Wilkins M.J."/>
            <person name="Williams K.H."/>
            <person name="Banfield J.F."/>
        </authorList>
    </citation>
    <scope>NUCLEOTIDE SEQUENCE [LARGE SCALE GENOMIC DNA]</scope>
</reference>
<feature type="compositionally biased region" description="Basic and acidic residues" evidence="1">
    <location>
        <begin position="88"/>
        <end position="103"/>
    </location>
</feature>
<sequence length="297" mass="33264">MSKKSGLTASFANIIGVITLILGVFGGVYLVQKEQDITNKASEIKEHKVVVCHRTGSDSNPWVQIEVSENALNPHLEHGDIQGNCPSQKKDDEGKDDKKDDKGGGGQGGVNLGTNVTVVNQVVAEAPEPLPEVRYVYITTRLDFWVKFQGIDSKKKNKSVRVIFRNEDELHVYNKVIVTSDAKGVYKGVITDIRPGTYEVLVKGDGYLQRMFENIIIKRGVNIYYWNDRELLAGDFNSDNILELKDVAELLSVYNEEINPVQTGFEVFDLDLDGYIEIKDIELVLINFNQLKLVGEE</sequence>
<evidence type="ECO:0000256" key="1">
    <source>
        <dbReference type="SAM" id="MobiDB-lite"/>
    </source>
</evidence>
<dbReference type="GO" id="GO:0005509">
    <property type="term" value="F:calcium ion binding"/>
    <property type="evidence" value="ECO:0007669"/>
    <property type="project" value="InterPro"/>
</dbReference>
<keyword evidence="2" id="KW-1133">Transmembrane helix</keyword>
<gene>
    <name evidence="4" type="ORF">UT08_C0007G0003</name>
</gene>
<evidence type="ECO:0000256" key="2">
    <source>
        <dbReference type="SAM" id="Phobius"/>
    </source>
</evidence>
<comment type="caution">
    <text evidence="4">The sequence shown here is derived from an EMBL/GenBank/DDBJ whole genome shotgun (WGS) entry which is preliminary data.</text>
</comment>
<evidence type="ECO:0000313" key="4">
    <source>
        <dbReference type="EMBL" id="KKQ85330.1"/>
    </source>
</evidence>
<organism evidence="4 5">
    <name type="scientific">Candidatus Woesebacteria bacterium GW2011_GWB1_38_8</name>
    <dbReference type="NCBI Taxonomy" id="1618570"/>
    <lineage>
        <taxon>Bacteria</taxon>
        <taxon>Candidatus Woeseibacteriota</taxon>
    </lineage>
</organism>
<dbReference type="AlphaFoldDB" id="A0A0G0LBU1"/>
<dbReference type="EMBL" id="LBVL01000007">
    <property type="protein sequence ID" value="KKQ85330.1"/>
    <property type="molecule type" value="Genomic_DNA"/>
</dbReference>
<dbReference type="InterPro" id="IPR002048">
    <property type="entry name" value="EF_hand_dom"/>
</dbReference>
<dbReference type="PROSITE" id="PS50222">
    <property type="entry name" value="EF_HAND_2"/>
    <property type="match status" value="1"/>
</dbReference>
<feature type="transmembrane region" description="Helical" evidence="2">
    <location>
        <begin position="12"/>
        <end position="31"/>
    </location>
</feature>
<proteinExistence type="predicted"/>
<feature type="region of interest" description="Disordered" evidence="1">
    <location>
        <begin position="76"/>
        <end position="112"/>
    </location>
</feature>
<evidence type="ECO:0000259" key="3">
    <source>
        <dbReference type="PROSITE" id="PS50222"/>
    </source>
</evidence>
<feature type="domain" description="EF-hand" evidence="3">
    <location>
        <begin position="256"/>
        <end position="291"/>
    </location>
</feature>
<dbReference type="Gene3D" id="2.60.40.4130">
    <property type="match status" value="1"/>
</dbReference>